<evidence type="ECO:0000256" key="1">
    <source>
        <dbReference type="SAM" id="Phobius"/>
    </source>
</evidence>
<dbReference type="Proteomes" id="UP000694044">
    <property type="component" value="Unassembled WGS sequence"/>
</dbReference>
<dbReference type="AlphaFoldDB" id="A0A8T1VC82"/>
<feature type="transmembrane region" description="Helical" evidence="1">
    <location>
        <begin position="212"/>
        <end position="235"/>
    </location>
</feature>
<organism evidence="2 3">
    <name type="scientific">Phytophthora pseudosyringae</name>
    <dbReference type="NCBI Taxonomy" id="221518"/>
    <lineage>
        <taxon>Eukaryota</taxon>
        <taxon>Sar</taxon>
        <taxon>Stramenopiles</taxon>
        <taxon>Oomycota</taxon>
        <taxon>Peronosporomycetes</taxon>
        <taxon>Peronosporales</taxon>
        <taxon>Peronosporaceae</taxon>
        <taxon>Phytophthora</taxon>
    </lineage>
</organism>
<name>A0A8T1VC82_9STRA</name>
<sequence length="719" mass="80416">MPRYQPTGTVKLSHHVFTVWWLLLLAVHAVTCLYNLIYAHYYWILQDAYLNVILESLGIGMPSSAYHTISVVHGVLSAMHAVCISLMLCGTVRQRSLVFTPWGSRTIEATREERLRPDRTRALERFAKVYDKVSTPSGFFGVGGKYFHEIQLFREVVEISLQTVQAYRMSFLLPRTLLNRFFVVLLAINCWSSAIVNRFFPRKDEARRRFACIVVGFALDLMACLGVPVIIVLSYTGHFDRNLEVTSYLVLYDDESMARAYNEFQLLVVVSWWDLASRATFALGLLVAATNMKELLERLPRNTNRVAESIVVIAVARKGGATKWTAESHHPSMKNIPLTHRGGTSLRTRVGRVLVHSIHFLLVAWGAVVLGFHIHASMQPLLSQCLMQVRPWAASRPSCYLVGLDCYSLGISGKIDEVDAMWSEFDGSTVVQLLIRHCPALETPSRFSEFHNLRGIKVYNTTIVDWSASAAITNANHPEISMLYVVRVNMTDGLLPAAFQSSDFPRTLHDIEFCVTNLRELPDDLDGKWLAESFLVLEYGQLTEVPLVLVRLEPMSLALTGNPISQLPPELFEVDSMYLLGIGNMNIYELPSNVTHLSENLYWVTVYNTDISFFWLWADKLVGRMASESAPWIAGSSTYCNDLVKVLDGAADGFQVPLSPEYSQTLMDSSEENLLVISAAVNCGVDTELASGGAMFYPLGYEDSLNAIGTAPALVQRVG</sequence>
<feature type="transmembrane region" description="Helical" evidence="1">
    <location>
        <begin position="65"/>
        <end position="88"/>
    </location>
</feature>
<evidence type="ECO:0000313" key="3">
    <source>
        <dbReference type="Proteomes" id="UP000694044"/>
    </source>
</evidence>
<accession>A0A8T1VC82</accession>
<evidence type="ECO:0000313" key="2">
    <source>
        <dbReference type="EMBL" id="KAG7377843.1"/>
    </source>
</evidence>
<keyword evidence="1" id="KW-0472">Membrane</keyword>
<feature type="transmembrane region" description="Helical" evidence="1">
    <location>
        <begin position="20"/>
        <end position="44"/>
    </location>
</feature>
<feature type="transmembrane region" description="Helical" evidence="1">
    <location>
        <begin position="177"/>
        <end position="200"/>
    </location>
</feature>
<proteinExistence type="predicted"/>
<keyword evidence="3" id="KW-1185">Reference proteome</keyword>
<comment type="caution">
    <text evidence="2">The sequence shown here is derived from an EMBL/GenBank/DDBJ whole genome shotgun (WGS) entry which is preliminary data.</text>
</comment>
<protein>
    <submittedName>
        <fullName evidence="2">Centrosomal protein of 41 kDa</fullName>
    </submittedName>
</protein>
<reference evidence="2" key="1">
    <citation type="submission" date="2021-02" db="EMBL/GenBank/DDBJ databases">
        <authorList>
            <person name="Palmer J.M."/>
        </authorList>
    </citation>
    <scope>NUCLEOTIDE SEQUENCE</scope>
    <source>
        <strain evidence="2">SCRP734</strain>
    </source>
</reference>
<gene>
    <name evidence="2" type="primary">CEP41_14</name>
    <name evidence="2" type="ORF">PHYPSEUDO_010920</name>
</gene>
<keyword evidence="1" id="KW-1133">Transmembrane helix</keyword>
<keyword evidence="1" id="KW-0812">Transmembrane</keyword>
<dbReference type="OrthoDB" id="107262at2759"/>
<feature type="transmembrane region" description="Helical" evidence="1">
    <location>
        <begin position="353"/>
        <end position="374"/>
    </location>
</feature>
<dbReference type="EMBL" id="JAGDFM010000477">
    <property type="protein sequence ID" value="KAG7377843.1"/>
    <property type="molecule type" value="Genomic_DNA"/>
</dbReference>